<accession>A0A6I0F7Y6</accession>
<dbReference type="CDD" id="cd00130">
    <property type="entry name" value="PAS"/>
    <property type="match status" value="1"/>
</dbReference>
<feature type="transmembrane region" description="Helical" evidence="13">
    <location>
        <begin position="162"/>
        <end position="183"/>
    </location>
</feature>
<organism evidence="16 17">
    <name type="scientific">Alkaliphilus pronyensis</name>
    <dbReference type="NCBI Taxonomy" id="1482732"/>
    <lineage>
        <taxon>Bacteria</taxon>
        <taxon>Bacillati</taxon>
        <taxon>Bacillota</taxon>
        <taxon>Clostridia</taxon>
        <taxon>Peptostreptococcales</taxon>
        <taxon>Natronincolaceae</taxon>
        <taxon>Alkaliphilus</taxon>
    </lineage>
</organism>
<comment type="catalytic activity">
    <reaction evidence="1">
        <text>ATP + protein L-histidine = ADP + protein N-phospho-L-histidine.</text>
        <dbReference type="EC" id="2.7.13.3"/>
    </reaction>
</comment>
<feature type="transmembrane region" description="Helical" evidence="13">
    <location>
        <begin position="38"/>
        <end position="61"/>
    </location>
</feature>
<evidence type="ECO:0000259" key="14">
    <source>
        <dbReference type="PROSITE" id="PS50109"/>
    </source>
</evidence>
<dbReference type="AlphaFoldDB" id="A0A6I0F7Y6"/>
<dbReference type="PRINTS" id="PR00344">
    <property type="entry name" value="BCTRLSENSOR"/>
</dbReference>
<proteinExistence type="predicted"/>
<evidence type="ECO:0000256" key="1">
    <source>
        <dbReference type="ARBA" id="ARBA00000085"/>
    </source>
</evidence>
<evidence type="ECO:0000256" key="4">
    <source>
        <dbReference type="ARBA" id="ARBA00022475"/>
    </source>
</evidence>
<dbReference type="PANTHER" id="PTHR43547:SF2">
    <property type="entry name" value="HYBRID SIGNAL TRANSDUCTION HISTIDINE KINASE C"/>
    <property type="match status" value="1"/>
</dbReference>
<dbReference type="PROSITE" id="PS50109">
    <property type="entry name" value="HIS_KIN"/>
    <property type="match status" value="1"/>
</dbReference>
<dbReference type="GO" id="GO:0005524">
    <property type="term" value="F:ATP binding"/>
    <property type="evidence" value="ECO:0007669"/>
    <property type="project" value="UniProtKB-KW"/>
</dbReference>
<evidence type="ECO:0000256" key="13">
    <source>
        <dbReference type="SAM" id="Phobius"/>
    </source>
</evidence>
<dbReference type="FunFam" id="3.30.565.10:FF:000023">
    <property type="entry name" value="PAS domain-containing sensor histidine kinase"/>
    <property type="match status" value="1"/>
</dbReference>
<dbReference type="Pfam" id="PF13188">
    <property type="entry name" value="PAS_8"/>
    <property type="match status" value="1"/>
</dbReference>
<dbReference type="InterPro" id="IPR036097">
    <property type="entry name" value="HisK_dim/P_sf"/>
</dbReference>
<dbReference type="NCBIfam" id="TIGR00229">
    <property type="entry name" value="sensory_box"/>
    <property type="match status" value="1"/>
</dbReference>
<dbReference type="PANTHER" id="PTHR43547">
    <property type="entry name" value="TWO-COMPONENT HISTIDINE KINASE"/>
    <property type="match status" value="1"/>
</dbReference>
<dbReference type="InterPro" id="IPR003661">
    <property type="entry name" value="HisK_dim/P_dom"/>
</dbReference>
<keyword evidence="17" id="KW-1185">Reference proteome</keyword>
<keyword evidence="9" id="KW-0067">ATP-binding</keyword>
<dbReference type="SMART" id="SM00388">
    <property type="entry name" value="HisKA"/>
    <property type="match status" value="1"/>
</dbReference>
<keyword evidence="12" id="KW-0175">Coiled coil</keyword>
<dbReference type="InterPro" id="IPR003594">
    <property type="entry name" value="HATPase_dom"/>
</dbReference>
<dbReference type="OrthoDB" id="9813394at2"/>
<dbReference type="Pfam" id="PF00512">
    <property type="entry name" value="HisKA"/>
    <property type="match status" value="1"/>
</dbReference>
<keyword evidence="10" id="KW-0902">Two-component regulatory system</keyword>
<dbReference type="Gene3D" id="1.10.287.130">
    <property type="match status" value="1"/>
</dbReference>
<dbReference type="CDD" id="cd00082">
    <property type="entry name" value="HisKA"/>
    <property type="match status" value="1"/>
</dbReference>
<dbReference type="InterPro" id="IPR036890">
    <property type="entry name" value="HATPase_C_sf"/>
</dbReference>
<keyword evidence="7" id="KW-0547">Nucleotide-binding</keyword>
<evidence type="ECO:0000256" key="10">
    <source>
        <dbReference type="ARBA" id="ARBA00023012"/>
    </source>
</evidence>
<dbReference type="GO" id="GO:0000155">
    <property type="term" value="F:phosphorelay sensor kinase activity"/>
    <property type="evidence" value="ECO:0007669"/>
    <property type="project" value="InterPro"/>
</dbReference>
<keyword evidence="11 13" id="KW-0472">Membrane</keyword>
<dbReference type="RefSeq" id="WP_151862195.1">
    <property type="nucleotide sequence ID" value="NZ_WBZC01000065.1"/>
</dbReference>
<evidence type="ECO:0000256" key="6">
    <source>
        <dbReference type="ARBA" id="ARBA00022679"/>
    </source>
</evidence>
<dbReference type="Pfam" id="PF17159">
    <property type="entry name" value="MASE3"/>
    <property type="match status" value="1"/>
</dbReference>
<feature type="coiled-coil region" evidence="12">
    <location>
        <begin position="268"/>
        <end position="295"/>
    </location>
</feature>
<dbReference type="Gene3D" id="3.30.450.20">
    <property type="entry name" value="PAS domain"/>
    <property type="match status" value="1"/>
</dbReference>
<evidence type="ECO:0000256" key="3">
    <source>
        <dbReference type="ARBA" id="ARBA00012438"/>
    </source>
</evidence>
<dbReference type="SUPFAM" id="SSF55785">
    <property type="entry name" value="PYP-like sensor domain (PAS domain)"/>
    <property type="match status" value="1"/>
</dbReference>
<keyword evidence="5" id="KW-0597">Phosphoprotein</keyword>
<dbReference type="SMART" id="SM00091">
    <property type="entry name" value="PAS"/>
    <property type="match status" value="1"/>
</dbReference>
<dbReference type="Proteomes" id="UP000432715">
    <property type="component" value="Unassembled WGS sequence"/>
</dbReference>
<dbReference type="Pfam" id="PF02518">
    <property type="entry name" value="HATPase_c"/>
    <property type="match status" value="1"/>
</dbReference>
<feature type="transmembrane region" description="Helical" evidence="13">
    <location>
        <begin position="224"/>
        <end position="242"/>
    </location>
</feature>
<keyword evidence="13" id="KW-0812">Transmembrane</keyword>
<protein>
    <recommendedName>
        <fullName evidence="3">histidine kinase</fullName>
        <ecNumber evidence="3">2.7.13.3</ecNumber>
    </recommendedName>
</protein>
<dbReference type="InterPro" id="IPR005467">
    <property type="entry name" value="His_kinase_dom"/>
</dbReference>
<dbReference type="EC" id="2.7.13.3" evidence="3"/>
<feature type="transmembrane region" description="Helical" evidence="13">
    <location>
        <begin position="12"/>
        <end position="32"/>
    </location>
</feature>
<evidence type="ECO:0000256" key="5">
    <source>
        <dbReference type="ARBA" id="ARBA00022553"/>
    </source>
</evidence>
<feature type="domain" description="Histidine kinase" evidence="14">
    <location>
        <begin position="426"/>
        <end position="643"/>
    </location>
</feature>
<evidence type="ECO:0000259" key="15">
    <source>
        <dbReference type="PROSITE" id="PS50112"/>
    </source>
</evidence>
<reference evidence="16 17" key="1">
    <citation type="submission" date="2019-10" db="EMBL/GenBank/DDBJ databases">
        <title>Alkaliphilus serpentinus sp. nov. and Alkaliphilus pronyensis sp. nov., two novel anaerobic alkaliphilic species isolated from the serpentinized-hosted hydrothermal field of the Prony Bay (New Caledonia).</title>
        <authorList>
            <person name="Postec A."/>
        </authorList>
    </citation>
    <scope>NUCLEOTIDE SEQUENCE [LARGE SCALE GENOMIC DNA]</scope>
    <source>
        <strain evidence="16 17">LacV</strain>
    </source>
</reference>
<keyword evidence="6" id="KW-0808">Transferase</keyword>
<dbReference type="SMART" id="SM00387">
    <property type="entry name" value="HATPase_c"/>
    <property type="match status" value="1"/>
</dbReference>
<dbReference type="InterPro" id="IPR004358">
    <property type="entry name" value="Sig_transdc_His_kin-like_C"/>
</dbReference>
<dbReference type="PROSITE" id="PS50112">
    <property type="entry name" value="PAS"/>
    <property type="match status" value="1"/>
</dbReference>
<comment type="caution">
    <text evidence="16">The sequence shown here is derived from an EMBL/GenBank/DDBJ whole genome shotgun (WGS) entry which is preliminary data.</text>
</comment>
<evidence type="ECO:0000256" key="8">
    <source>
        <dbReference type="ARBA" id="ARBA00022777"/>
    </source>
</evidence>
<dbReference type="EMBL" id="WBZC01000065">
    <property type="protein sequence ID" value="KAB3530490.1"/>
    <property type="molecule type" value="Genomic_DNA"/>
</dbReference>
<dbReference type="InterPro" id="IPR000014">
    <property type="entry name" value="PAS"/>
</dbReference>
<evidence type="ECO:0000256" key="11">
    <source>
        <dbReference type="ARBA" id="ARBA00023136"/>
    </source>
</evidence>
<dbReference type="SUPFAM" id="SSF47384">
    <property type="entry name" value="Homodimeric domain of signal transducing histidine kinase"/>
    <property type="match status" value="1"/>
</dbReference>
<evidence type="ECO:0000256" key="12">
    <source>
        <dbReference type="SAM" id="Coils"/>
    </source>
</evidence>
<keyword evidence="8" id="KW-0418">Kinase</keyword>
<evidence type="ECO:0000256" key="2">
    <source>
        <dbReference type="ARBA" id="ARBA00004236"/>
    </source>
</evidence>
<feature type="transmembrane region" description="Helical" evidence="13">
    <location>
        <begin position="195"/>
        <end position="212"/>
    </location>
</feature>
<evidence type="ECO:0000313" key="17">
    <source>
        <dbReference type="Proteomes" id="UP000432715"/>
    </source>
</evidence>
<name>A0A6I0F7Y6_9FIRM</name>
<feature type="transmembrane region" description="Helical" evidence="13">
    <location>
        <begin position="68"/>
        <end position="88"/>
    </location>
</feature>
<evidence type="ECO:0000256" key="9">
    <source>
        <dbReference type="ARBA" id="ARBA00022840"/>
    </source>
</evidence>
<dbReference type="InterPro" id="IPR035965">
    <property type="entry name" value="PAS-like_dom_sf"/>
</dbReference>
<feature type="transmembrane region" description="Helical" evidence="13">
    <location>
        <begin position="132"/>
        <end position="150"/>
    </location>
</feature>
<evidence type="ECO:0000313" key="16">
    <source>
        <dbReference type="EMBL" id="KAB3530490.1"/>
    </source>
</evidence>
<keyword evidence="13" id="KW-1133">Transmembrane helix</keyword>
<dbReference type="Gene3D" id="3.30.565.10">
    <property type="entry name" value="Histidine kinase-like ATPase, C-terminal domain"/>
    <property type="match status" value="1"/>
</dbReference>
<dbReference type="GO" id="GO:0005886">
    <property type="term" value="C:plasma membrane"/>
    <property type="evidence" value="ECO:0007669"/>
    <property type="project" value="UniProtKB-SubCell"/>
</dbReference>
<dbReference type="SUPFAM" id="SSF55874">
    <property type="entry name" value="ATPase domain of HSP90 chaperone/DNA topoisomerase II/histidine kinase"/>
    <property type="match status" value="1"/>
</dbReference>
<dbReference type="InterPro" id="IPR033425">
    <property type="entry name" value="MASE3"/>
</dbReference>
<evidence type="ECO:0000256" key="7">
    <source>
        <dbReference type="ARBA" id="ARBA00022741"/>
    </source>
</evidence>
<gene>
    <name evidence="16" type="ORF">F8154_13760</name>
</gene>
<dbReference type="CDD" id="cd16922">
    <property type="entry name" value="HATPase_EvgS-ArcB-TorS-like"/>
    <property type="match status" value="1"/>
</dbReference>
<feature type="domain" description="PAS" evidence="15">
    <location>
        <begin position="285"/>
        <end position="355"/>
    </location>
</feature>
<comment type="subcellular location">
    <subcellularLocation>
        <location evidence="2">Cell membrane</location>
    </subcellularLocation>
</comment>
<sequence length="675" mass="77522">MQWDFLQDKGDNIYRKIILFFLLSPVAIVLSMKNYTMFYFVIEFIYLVISLLIFFTIINFYNKSTENYLAFFGIVIASIIGLQILSLITHEGVYIFQSQLNINQSLLMTTKRLLMAIGKLTMLLIYNYKKHLYVVIIYSVLFFIISTFLINGEAISTNIDNLTIINTASVIIILVLITSLLLLAKGKKHFLDYTYIYIGISIYASTFSEVFYVLSNNQSNSFKIFAYLLQLAALYLIGNAIIKVSLNDSFLQGSNHLVEKLSTVNKKLEKEVVTRKQSERELQNSKNKYQKLITLLPDAVFIHNANKFFYTNYKGAELLGLKAPEDIANMEILDFIDQEYRQKFKENIGNVFTYNSITSLGKLKLVRIDKKIVDVEFAAMSIFELDEGLILSVVRDITHRKRAKDLERQIETAIEYDKVKTEFFANISHEMKTPINLIYSTIQLLELDDNMSVANNKKIKILKQNCNRITRLVDNIIDITKLDSNYFHLQLYNTDIIGLIRSITLSVKEHIKDKSIKVNFFANRQEKIMTLDPNAVERIVLNLLSNAVKFSNKQDEITVIVNDNGENIEIIIKDTGIGIPKDKLDIIFDRFTQVDKSLTRNHEGSGIGLSIVKSLVELHGGTIKVNSTLNQGTEFVISVPVKFYEEEDIVYKEYNIDRSVEKIKVEFSDIYSLGA</sequence>
<keyword evidence="4" id="KW-1003">Cell membrane</keyword>